<keyword evidence="4" id="KW-1185">Reference proteome</keyword>
<dbReference type="AlphaFoldDB" id="A0A078AWK7"/>
<sequence length="333" mass="38089">MKLISYSSLLIGILALSYFTSIVVGQNITQKRQEILEKFRSRPKDGLPVNMQDLIKKHSDRIQALNNETQTRNKSSSFQRKHGRNLRRYGSSSSTENDDLFEDGRIAGVIIGAFSGFFLLMTSCCWCAQCQKHNFQNGILVLKCKCHKNRLICKKRTPKYRKINSEFQKATQRGIVGLPDQEIMRQVALNNPAAHQMVMGTTVPIIMGQPGMYQPGFMPNPALGNINQPMVMHGNPLYPPTYNQNAYGQQMGPGMQPMNMMMQPPQNMQYPGNNSIQPTNMNDYQHMNNQNAMYQHQQQMQQPQIFNQMDQNQSQQHSLQQAHNTTDNKIFNQ</sequence>
<name>A0A078AWK7_STYLE</name>
<feature type="compositionally biased region" description="Polar residues" evidence="1">
    <location>
        <begin position="322"/>
        <end position="333"/>
    </location>
</feature>
<feature type="signal peptide" evidence="2">
    <location>
        <begin position="1"/>
        <end position="25"/>
    </location>
</feature>
<evidence type="ECO:0000313" key="4">
    <source>
        <dbReference type="Proteomes" id="UP000039865"/>
    </source>
</evidence>
<keyword evidence="2" id="KW-0732">Signal</keyword>
<feature type="region of interest" description="Disordered" evidence="1">
    <location>
        <begin position="67"/>
        <end position="96"/>
    </location>
</feature>
<reference evidence="3 4" key="1">
    <citation type="submission" date="2014-06" db="EMBL/GenBank/DDBJ databases">
        <authorList>
            <person name="Swart Estienne"/>
        </authorList>
    </citation>
    <scope>NUCLEOTIDE SEQUENCE [LARGE SCALE GENOMIC DNA]</scope>
    <source>
        <strain evidence="3 4">130c</strain>
    </source>
</reference>
<dbReference type="Proteomes" id="UP000039865">
    <property type="component" value="Unassembled WGS sequence"/>
</dbReference>
<feature type="region of interest" description="Disordered" evidence="1">
    <location>
        <begin position="308"/>
        <end position="333"/>
    </location>
</feature>
<gene>
    <name evidence="3" type="primary">Contig4569.g4877</name>
    <name evidence="3" type="ORF">STYLEM_15634</name>
</gene>
<organism evidence="3 4">
    <name type="scientific">Stylonychia lemnae</name>
    <name type="common">Ciliate</name>
    <dbReference type="NCBI Taxonomy" id="5949"/>
    <lineage>
        <taxon>Eukaryota</taxon>
        <taxon>Sar</taxon>
        <taxon>Alveolata</taxon>
        <taxon>Ciliophora</taxon>
        <taxon>Intramacronucleata</taxon>
        <taxon>Spirotrichea</taxon>
        <taxon>Stichotrichia</taxon>
        <taxon>Sporadotrichida</taxon>
        <taxon>Oxytrichidae</taxon>
        <taxon>Stylonychinae</taxon>
        <taxon>Stylonychia</taxon>
    </lineage>
</organism>
<proteinExistence type="predicted"/>
<feature type="chain" id="PRO_5001729739" evidence="2">
    <location>
        <begin position="26"/>
        <end position="333"/>
    </location>
</feature>
<dbReference type="EMBL" id="CCKQ01014747">
    <property type="protein sequence ID" value="CDW86539.1"/>
    <property type="molecule type" value="Genomic_DNA"/>
</dbReference>
<feature type="compositionally biased region" description="Polar residues" evidence="1">
    <location>
        <begin position="67"/>
        <end position="78"/>
    </location>
</feature>
<accession>A0A078AWK7</accession>
<protein>
    <submittedName>
        <fullName evidence="3">Uncharacterized protein</fullName>
    </submittedName>
</protein>
<evidence type="ECO:0000313" key="3">
    <source>
        <dbReference type="EMBL" id="CDW86539.1"/>
    </source>
</evidence>
<dbReference type="InParanoid" id="A0A078AWK7"/>
<evidence type="ECO:0000256" key="1">
    <source>
        <dbReference type="SAM" id="MobiDB-lite"/>
    </source>
</evidence>
<evidence type="ECO:0000256" key="2">
    <source>
        <dbReference type="SAM" id="SignalP"/>
    </source>
</evidence>
<feature type="compositionally biased region" description="Low complexity" evidence="1">
    <location>
        <begin position="308"/>
        <end position="321"/>
    </location>
</feature>